<dbReference type="PANTHER" id="PTHR45677">
    <property type="entry name" value="GLUTAMATE DECARBOXYLASE-RELATED"/>
    <property type="match status" value="1"/>
</dbReference>
<evidence type="ECO:0000313" key="9">
    <source>
        <dbReference type="Proteomes" id="UP000250462"/>
    </source>
</evidence>
<evidence type="ECO:0000256" key="5">
    <source>
        <dbReference type="ARBA" id="ARBA00023239"/>
    </source>
</evidence>
<dbReference type="GO" id="GO:0005737">
    <property type="term" value="C:cytoplasm"/>
    <property type="evidence" value="ECO:0007669"/>
    <property type="project" value="TreeGrafter"/>
</dbReference>
<dbReference type="OrthoDB" id="3335676at2"/>
<keyword evidence="8" id="KW-0808">Transferase</keyword>
<comment type="cofactor">
    <cofactor evidence="1 6 7">
        <name>pyridoxal 5'-phosphate</name>
        <dbReference type="ChEBI" id="CHEBI:597326"/>
    </cofactor>
</comment>
<keyword evidence="4 6" id="KW-0663">Pyridoxal phosphate</keyword>
<proteinExistence type="inferred from homology"/>
<dbReference type="PANTHER" id="PTHR45677:SF8">
    <property type="entry name" value="CYSTEINE SULFINIC ACID DECARBOXYLASE"/>
    <property type="match status" value="1"/>
</dbReference>
<keyword evidence="9" id="KW-1185">Reference proteome</keyword>
<dbReference type="InterPro" id="IPR015422">
    <property type="entry name" value="PyrdxlP-dep_Trfase_small"/>
</dbReference>
<evidence type="ECO:0000256" key="6">
    <source>
        <dbReference type="PIRSR" id="PIRSR602129-50"/>
    </source>
</evidence>
<dbReference type="GO" id="GO:0030170">
    <property type="term" value="F:pyridoxal phosphate binding"/>
    <property type="evidence" value="ECO:0007669"/>
    <property type="project" value="InterPro"/>
</dbReference>
<sequence>MTAANEATAHARATADFLDGSAAANAALSEAVALMLDTLATHEGRRPCPARSPDELRARVTAIDPIPEDGAPLADVLADVGEVLLAHGVRLADPWCAAHLHPPVLIPAAATELAIGVSNQSMDSYDQAPAATFAEDHLVHSLARLLGLAGSSPEPSGVLTAGGTSSNLLGLLLAREHAHREAAGSAVGVSSRGLPENAGAWRVLASDGAHASVRQATAVLGLGRDAVVPVATGPTGAMDIDALDDAWRRLTDAGQSAIAVVGTAGTTDSGAIDPLDELADRTTAHGAWFHVDAAVGAGLALSDRQRSRLRGIERADSITADLHKLWWQPIGASALLVRDAASLRGVREPADYLNRHDDGDVLNLVERSLDTSRRFDALKVLVSVRATGRRTLGGYVDHLVDLATQAGTLVDTHPDLELVAAPQTVTVLFRCRPASTASLDGGHIQDASDDEHVDALNTRVQRDLLARGRAVIGRTRWRGRVALKLTLVNPLATTADIAALLDTVAAAGRSSQLAEHEEVAG</sequence>
<dbReference type="EMBL" id="QMIG01000010">
    <property type="protein sequence ID" value="RAW14016.1"/>
    <property type="molecule type" value="Genomic_DNA"/>
</dbReference>
<feature type="modified residue" description="N6-(pyridoxal phosphate)lysine" evidence="6">
    <location>
        <position position="324"/>
    </location>
</feature>
<dbReference type="Gene3D" id="3.90.1150.10">
    <property type="entry name" value="Aspartate Aminotransferase, domain 1"/>
    <property type="match status" value="1"/>
</dbReference>
<dbReference type="GO" id="GO:0019752">
    <property type="term" value="P:carboxylic acid metabolic process"/>
    <property type="evidence" value="ECO:0007669"/>
    <property type="project" value="InterPro"/>
</dbReference>
<dbReference type="SUPFAM" id="SSF53383">
    <property type="entry name" value="PLP-dependent transferases"/>
    <property type="match status" value="1"/>
</dbReference>
<dbReference type="Gene3D" id="3.40.640.10">
    <property type="entry name" value="Type I PLP-dependent aspartate aminotransferase-like (Major domain)"/>
    <property type="match status" value="1"/>
</dbReference>
<accession>A0A329QPC0</accession>
<keyword evidence="8" id="KW-0032">Aminotransferase</keyword>
<dbReference type="GO" id="GO:0008483">
    <property type="term" value="F:transaminase activity"/>
    <property type="evidence" value="ECO:0007669"/>
    <property type="project" value="UniProtKB-KW"/>
</dbReference>
<organism evidence="8 9">
    <name type="scientific">Phytoactinopolyspora halophila</name>
    <dbReference type="NCBI Taxonomy" id="1981511"/>
    <lineage>
        <taxon>Bacteria</taxon>
        <taxon>Bacillati</taxon>
        <taxon>Actinomycetota</taxon>
        <taxon>Actinomycetes</taxon>
        <taxon>Jiangellales</taxon>
        <taxon>Jiangellaceae</taxon>
        <taxon>Phytoactinopolyspora</taxon>
    </lineage>
</organism>
<comment type="caution">
    <text evidence="8">The sequence shown here is derived from an EMBL/GenBank/DDBJ whole genome shotgun (WGS) entry which is preliminary data.</text>
</comment>
<comment type="similarity">
    <text evidence="2 7">Belongs to the group II decarboxylase family.</text>
</comment>
<dbReference type="InterPro" id="IPR021115">
    <property type="entry name" value="Pyridoxal-P_BS"/>
</dbReference>
<dbReference type="InterPro" id="IPR015421">
    <property type="entry name" value="PyrdxlP-dep_Trfase_major"/>
</dbReference>
<dbReference type="AlphaFoldDB" id="A0A329QPC0"/>
<name>A0A329QPC0_9ACTN</name>
<evidence type="ECO:0000256" key="7">
    <source>
        <dbReference type="RuleBase" id="RU000382"/>
    </source>
</evidence>
<reference evidence="8 9" key="1">
    <citation type="submission" date="2018-06" db="EMBL/GenBank/DDBJ databases">
        <title>Phytoactinopolyspora halophila sp. nov., a novel halophilic actinomycete isolated from a saline soil in China.</title>
        <authorList>
            <person name="Tang S.-K."/>
        </authorList>
    </citation>
    <scope>NUCLEOTIDE SEQUENCE [LARGE SCALE GENOMIC DNA]</scope>
    <source>
        <strain evidence="8 9">YIM 96934</strain>
    </source>
</reference>
<dbReference type="RefSeq" id="WP_112258438.1">
    <property type="nucleotide sequence ID" value="NZ_QMIG01000010.1"/>
</dbReference>
<evidence type="ECO:0000256" key="3">
    <source>
        <dbReference type="ARBA" id="ARBA00022793"/>
    </source>
</evidence>
<protein>
    <submittedName>
        <fullName evidence="8">Aspartate aminotransferase family protein</fullName>
    </submittedName>
</protein>
<evidence type="ECO:0000313" key="8">
    <source>
        <dbReference type="EMBL" id="RAW14016.1"/>
    </source>
</evidence>
<gene>
    <name evidence="8" type="ORF">DPM12_11310</name>
</gene>
<evidence type="ECO:0000256" key="2">
    <source>
        <dbReference type="ARBA" id="ARBA00009533"/>
    </source>
</evidence>
<dbReference type="GO" id="GO:0004058">
    <property type="term" value="F:aromatic-L-amino-acid decarboxylase activity"/>
    <property type="evidence" value="ECO:0007669"/>
    <property type="project" value="UniProtKB-ARBA"/>
</dbReference>
<evidence type="ECO:0000256" key="1">
    <source>
        <dbReference type="ARBA" id="ARBA00001933"/>
    </source>
</evidence>
<keyword evidence="5 7" id="KW-0456">Lyase</keyword>
<dbReference type="Pfam" id="PF00282">
    <property type="entry name" value="Pyridoxal_deC"/>
    <property type="match status" value="1"/>
</dbReference>
<dbReference type="InterPro" id="IPR015424">
    <property type="entry name" value="PyrdxlP-dep_Trfase"/>
</dbReference>
<dbReference type="InterPro" id="IPR002129">
    <property type="entry name" value="PyrdxlP-dep_de-COase"/>
</dbReference>
<keyword evidence="3" id="KW-0210">Decarboxylase</keyword>
<evidence type="ECO:0000256" key="4">
    <source>
        <dbReference type="ARBA" id="ARBA00022898"/>
    </source>
</evidence>
<dbReference type="Proteomes" id="UP000250462">
    <property type="component" value="Unassembled WGS sequence"/>
</dbReference>
<dbReference type="PROSITE" id="PS00392">
    <property type="entry name" value="DDC_GAD_HDC_YDC"/>
    <property type="match status" value="1"/>
</dbReference>